<dbReference type="PANTHER" id="PTHR20992">
    <property type="entry name" value="AT15442P-RELATED"/>
    <property type="match status" value="1"/>
</dbReference>
<dbReference type="Pfam" id="PF04087">
    <property type="entry name" value="DUF389"/>
    <property type="match status" value="1"/>
</dbReference>
<reference evidence="2 3" key="1">
    <citation type="submission" date="2022-10" db="EMBL/GenBank/DDBJ databases">
        <title>The complete genomes of actinobacterial strains from the NBC collection.</title>
        <authorList>
            <person name="Joergensen T.S."/>
            <person name="Alvarez Arevalo M."/>
            <person name="Sterndorff E.B."/>
            <person name="Faurdal D."/>
            <person name="Vuksanovic O."/>
            <person name="Mourched A.-S."/>
            <person name="Charusanti P."/>
            <person name="Shaw S."/>
            <person name="Blin K."/>
            <person name="Weber T."/>
        </authorList>
    </citation>
    <scope>NUCLEOTIDE SEQUENCE [LARGE SCALE GENOMIC DNA]</scope>
    <source>
        <strain evidence="2 3">NBC_00319</strain>
    </source>
</reference>
<proteinExistence type="predicted"/>
<dbReference type="RefSeq" id="WP_055788686.1">
    <property type="nucleotide sequence ID" value="NZ_CP108021.1"/>
</dbReference>
<evidence type="ECO:0000313" key="2">
    <source>
        <dbReference type="EMBL" id="WUM20583.1"/>
    </source>
</evidence>
<feature type="transmembrane region" description="Helical" evidence="1">
    <location>
        <begin position="279"/>
        <end position="301"/>
    </location>
</feature>
<keyword evidence="1" id="KW-0812">Transmembrane</keyword>
<feature type="transmembrane region" description="Helical" evidence="1">
    <location>
        <begin position="244"/>
        <end position="267"/>
    </location>
</feature>
<dbReference type="PANTHER" id="PTHR20992:SF9">
    <property type="entry name" value="AT15442P-RELATED"/>
    <property type="match status" value="1"/>
</dbReference>
<feature type="transmembrane region" description="Helical" evidence="1">
    <location>
        <begin position="174"/>
        <end position="193"/>
    </location>
</feature>
<keyword evidence="3" id="KW-1185">Reference proteome</keyword>
<feature type="transmembrane region" description="Helical" evidence="1">
    <location>
        <begin position="141"/>
        <end position="162"/>
    </location>
</feature>
<name>A0AAU4K3B7_9NOCA</name>
<organism evidence="2 3">
    <name type="scientific">Williamsia herbipolensis</name>
    <dbReference type="NCBI Taxonomy" id="1603258"/>
    <lineage>
        <taxon>Bacteria</taxon>
        <taxon>Bacillati</taxon>
        <taxon>Actinomycetota</taxon>
        <taxon>Actinomycetes</taxon>
        <taxon>Mycobacteriales</taxon>
        <taxon>Nocardiaceae</taxon>
        <taxon>Williamsia</taxon>
    </lineage>
</organism>
<dbReference type="AlphaFoldDB" id="A0AAU4K3B7"/>
<sequence length="311" mass="32115">MLHLRIIAPDHCAGDVVTLLREAVGVTHLIVHPGAAVEPAGDLVEADITREAVNDVLDDLLALGLTHDGAITMEPLDTVISDAAVRAEKDAPGDPDDAIIWEELTRRTREDATLSVTFVTFLTLACLLAAVGVITDSPVTVVGAMVVGPEFGPLAGIAVGFVRRRFDLARRSVYALLLGFPVAMVVTGLAAVLGEATGTVDITDVTSADQVDFIYQVGPFSLVVAILAGAAGMLSLVSAKSAALVGVFISVTTVPAAGYAVVAATLGQWRVAAESTAQLAVNMVGIVVAGVCVLAVHRLLARRRAATTPDL</sequence>
<gene>
    <name evidence="2" type="ORF">OG579_01720</name>
</gene>
<keyword evidence="1" id="KW-1133">Transmembrane helix</keyword>
<dbReference type="Proteomes" id="UP001432128">
    <property type="component" value="Chromosome"/>
</dbReference>
<dbReference type="InterPro" id="IPR005240">
    <property type="entry name" value="DUF389"/>
</dbReference>
<dbReference type="EMBL" id="CP108021">
    <property type="protein sequence ID" value="WUM20583.1"/>
    <property type="molecule type" value="Genomic_DNA"/>
</dbReference>
<evidence type="ECO:0000313" key="3">
    <source>
        <dbReference type="Proteomes" id="UP001432128"/>
    </source>
</evidence>
<feature type="transmembrane region" description="Helical" evidence="1">
    <location>
        <begin position="114"/>
        <end position="135"/>
    </location>
</feature>
<evidence type="ECO:0000256" key="1">
    <source>
        <dbReference type="SAM" id="Phobius"/>
    </source>
</evidence>
<keyword evidence="1" id="KW-0472">Membrane</keyword>
<accession>A0AAU4K3B7</accession>
<dbReference type="KEGG" id="whr:OG579_01720"/>
<feature type="transmembrane region" description="Helical" evidence="1">
    <location>
        <begin position="213"/>
        <end position="237"/>
    </location>
</feature>
<protein>
    <submittedName>
        <fullName evidence="2">DUF389 domain-containing protein</fullName>
    </submittedName>
</protein>